<evidence type="ECO:0000313" key="1">
    <source>
        <dbReference type="EMBL" id="GGZ20953.1"/>
    </source>
</evidence>
<reference evidence="1" key="1">
    <citation type="journal article" date="2014" name="Int. J. Syst. Evol. Microbiol.">
        <title>Complete genome sequence of Corynebacterium casei LMG S-19264T (=DSM 44701T), isolated from a smear-ripened cheese.</title>
        <authorList>
            <consortium name="US DOE Joint Genome Institute (JGI-PGF)"/>
            <person name="Walter F."/>
            <person name="Albersmeier A."/>
            <person name="Kalinowski J."/>
            <person name="Ruckert C."/>
        </authorList>
    </citation>
    <scope>NUCLEOTIDE SEQUENCE</scope>
    <source>
        <strain evidence="1">KCTC 12368</strain>
    </source>
</reference>
<dbReference type="RefSeq" id="WP_018472266.1">
    <property type="nucleotide sequence ID" value="NZ_BMWX01000002.1"/>
</dbReference>
<name>A0A918UMC9_9BACT</name>
<proteinExistence type="predicted"/>
<gene>
    <name evidence="1" type="ORF">GCM10007049_11960</name>
</gene>
<organism evidence="1 2">
    <name type="scientific">Echinicola pacifica</name>
    <dbReference type="NCBI Taxonomy" id="346377"/>
    <lineage>
        <taxon>Bacteria</taxon>
        <taxon>Pseudomonadati</taxon>
        <taxon>Bacteroidota</taxon>
        <taxon>Cytophagia</taxon>
        <taxon>Cytophagales</taxon>
        <taxon>Cyclobacteriaceae</taxon>
        <taxon>Echinicola</taxon>
    </lineage>
</organism>
<comment type="caution">
    <text evidence="1">The sequence shown here is derived from an EMBL/GenBank/DDBJ whole genome shotgun (WGS) entry which is preliminary data.</text>
</comment>
<dbReference type="Proteomes" id="UP000619457">
    <property type="component" value="Unassembled WGS sequence"/>
</dbReference>
<sequence>MNLKSEMVSKTHTQTYSIKAKLMLRVKPFTAPIPYVLAFMSGQSILNPLTLDRNEPF</sequence>
<dbReference type="AlphaFoldDB" id="A0A918UMC9"/>
<accession>A0A918UMC9</accession>
<protein>
    <submittedName>
        <fullName evidence="1">Uncharacterized protein</fullName>
    </submittedName>
</protein>
<reference evidence="1" key="2">
    <citation type="submission" date="2020-09" db="EMBL/GenBank/DDBJ databases">
        <authorList>
            <person name="Sun Q."/>
            <person name="Kim S."/>
        </authorList>
    </citation>
    <scope>NUCLEOTIDE SEQUENCE</scope>
    <source>
        <strain evidence="1">KCTC 12368</strain>
    </source>
</reference>
<evidence type="ECO:0000313" key="2">
    <source>
        <dbReference type="Proteomes" id="UP000619457"/>
    </source>
</evidence>
<keyword evidence="2" id="KW-1185">Reference proteome</keyword>
<dbReference type="EMBL" id="BMWX01000002">
    <property type="protein sequence ID" value="GGZ20953.1"/>
    <property type="molecule type" value="Genomic_DNA"/>
</dbReference>